<evidence type="ECO:0008006" key="5">
    <source>
        <dbReference type="Google" id="ProtNLM"/>
    </source>
</evidence>
<evidence type="ECO:0000313" key="3">
    <source>
        <dbReference type="EMBL" id="MBA9074731.1"/>
    </source>
</evidence>
<keyword evidence="2" id="KW-0812">Transmembrane</keyword>
<accession>A0ABR6DSQ4</accession>
<dbReference type="RefSeq" id="WP_182494190.1">
    <property type="nucleotide sequence ID" value="NZ_JACJIS010000003.1"/>
</dbReference>
<evidence type="ECO:0000256" key="2">
    <source>
        <dbReference type="SAM" id="Phobius"/>
    </source>
</evidence>
<keyword evidence="2" id="KW-1133">Transmembrane helix</keyword>
<evidence type="ECO:0000313" key="4">
    <source>
        <dbReference type="Proteomes" id="UP000555003"/>
    </source>
</evidence>
<name>A0ABR6DSQ4_9FLAO</name>
<feature type="transmembrane region" description="Helical" evidence="2">
    <location>
        <begin position="22"/>
        <end position="46"/>
    </location>
</feature>
<keyword evidence="2" id="KW-0472">Membrane</keyword>
<proteinExistence type="predicted"/>
<dbReference type="Proteomes" id="UP000555003">
    <property type="component" value="Unassembled WGS sequence"/>
</dbReference>
<organism evidence="3 4">
    <name type="scientific">Flavobacterium gossypii</name>
    <dbReference type="NCBI Taxonomy" id="1646119"/>
    <lineage>
        <taxon>Bacteria</taxon>
        <taxon>Pseudomonadati</taxon>
        <taxon>Bacteroidota</taxon>
        <taxon>Flavobacteriia</taxon>
        <taxon>Flavobacteriales</taxon>
        <taxon>Flavobacteriaceae</taxon>
        <taxon>Flavobacterium</taxon>
    </lineage>
</organism>
<dbReference type="EMBL" id="JACJIS010000003">
    <property type="protein sequence ID" value="MBA9074731.1"/>
    <property type="molecule type" value="Genomic_DNA"/>
</dbReference>
<feature type="coiled-coil region" evidence="1">
    <location>
        <begin position="60"/>
        <end position="87"/>
    </location>
</feature>
<protein>
    <recommendedName>
        <fullName evidence="5">YtxH domain-containing protein</fullName>
    </recommendedName>
</protein>
<keyword evidence="4" id="KW-1185">Reference proteome</keyword>
<keyword evidence="1" id="KW-0175">Coiled coil</keyword>
<gene>
    <name evidence="3" type="ORF">GGR22_002904</name>
</gene>
<sequence length="99" mass="11722">MVARRSTDPVSQNWYEEPIKKWFAIISGFIAVASMGYGIATVKLNLEFRMEKFEMQQDFNEKLREQIDNCRTEKQNYENKRVEDIEEGIKNLEKKVNGK</sequence>
<evidence type="ECO:0000256" key="1">
    <source>
        <dbReference type="SAM" id="Coils"/>
    </source>
</evidence>
<comment type="caution">
    <text evidence="3">The sequence shown here is derived from an EMBL/GenBank/DDBJ whole genome shotgun (WGS) entry which is preliminary data.</text>
</comment>
<reference evidence="3 4" key="1">
    <citation type="submission" date="2020-08" db="EMBL/GenBank/DDBJ databases">
        <title>Genomic Encyclopedia of Type Strains, Phase IV (KMG-IV): sequencing the most valuable type-strain genomes for metagenomic binning, comparative biology and taxonomic classification.</title>
        <authorList>
            <person name="Goeker M."/>
        </authorList>
    </citation>
    <scope>NUCLEOTIDE SEQUENCE [LARGE SCALE GENOMIC DNA]</scope>
    <source>
        <strain evidence="3 4">DSM 100397</strain>
    </source>
</reference>